<dbReference type="EMBL" id="BGZK01000116">
    <property type="protein sequence ID" value="GBP20265.1"/>
    <property type="molecule type" value="Genomic_DNA"/>
</dbReference>
<gene>
    <name evidence="1" type="ORF">EVAR_82138_1</name>
</gene>
<comment type="caution">
    <text evidence="1">The sequence shown here is derived from an EMBL/GenBank/DDBJ whole genome shotgun (WGS) entry which is preliminary data.</text>
</comment>
<sequence length="80" mass="8991">MLERAWTFVPRAYTRATDVLSIVPATTIRISLHPATKSHEATRMYLLERQSSSADERGCPWAEVTVYFSLARSSFAPCKG</sequence>
<accession>A0A4C1U1N4</accession>
<keyword evidence="2" id="KW-1185">Reference proteome</keyword>
<organism evidence="1 2">
    <name type="scientific">Eumeta variegata</name>
    <name type="common">Bagworm moth</name>
    <name type="synonym">Eumeta japonica</name>
    <dbReference type="NCBI Taxonomy" id="151549"/>
    <lineage>
        <taxon>Eukaryota</taxon>
        <taxon>Metazoa</taxon>
        <taxon>Ecdysozoa</taxon>
        <taxon>Arthropoda</taxon>
        <taxon>Hexapoda</taxon>
        <taxon>Insecta</taxon>
        <taxon>Pterygota</taxon>
        <taxon>Neoptera</taxon>
        <taxon>Endopterygota</taxon>
        <taxon>Lepidoptera</taxon>
        <taxon>Glossata</taxon>
        <taxon>Ditrysia</taxon>
        <taxon>Tineoidea</taxon>
        <taxon>Psychidae</taxon>
        <taxon>Oiketicinae</taxon>
        <taxon>Eumeta</taxon>
    </lineage>
</organism>
<evidence type="ECO:0000313" key="2">
    <source>
        <dbReference type="Proteomes" id="UP000299102"/>
    </source>
</evidence>
<evidence type="ECO:0000313" key="1">
    <source>
        <dbReference type="EMBL" id="GBP20265.1"/>
    </source>
</evidence>
<protein>
    <submittedName>
        <fullName evidence="1">Uncharacterized protein</fullName>
    </submittedName>
</protein>
<dbReference type="Proteomes" id="UP000299102">
    <property type="component" value="Unassembled WGS sequence"/>
</dbReference>
<proteinExistence type="predicted"/>
<dbReference type="AlphaFoldDB" id="A0A4C1U1N4"/>
<name>A0A4C1U1N4_EUMVA</name>
<reference evidence="1 2" key="1">
    <citation type="journal article" date="2019" name="Commun. Biol.">
        <title>The bagworm genome reveals a unique fibroin gene that provides high tensile strength.</title>
        <authorList>
            <person name="Kono N."/>
            <person name="Nakamura H."/>
            <person name="Ohtoshi R."/>
            <person name="Tomita M."/>
            <person name="Numata K."/>
            <person name="Arakawa K."/>
        </authorList>
    </citation>
    <scope>NUCLEOTIDE SEQUENCE [LARGE SCALE GENOMIC DNA]</scope>
</reference>